<evidence type="ECO:0000256" key="4">
    <source>
        <dbReference type="ARBA" id="ARBA00023172"/>
    </source>
</evidence>
<keyword evidence="3" id="KW-0238">DNA-binding</keyword>
<dbReference type="Gene3D" id="1.10.150.130">
    <property type="match status" value="1"/>
</dbReference>
<dbReference type="RefSeq" id="WP_058451671.1">
    <property type="nucleotide sequence ID" value="NZ_CAAAIB010000015.1"/>
</dbReference>
<organism evidence="6 7">
    <name type="scientific">Legionella maceachernii</name>
    <dbReference type="NCBI Taxonomy" id="466"/>
    <lineage>
        <taxon>Bacteria</taxon>
        <taxon>Pseudomonadati</taxon>
        <taxon>Pseudomonadota</taxon>
        <taxon>Gammaproteobacteria</taxon>
        <taxon>Legionellales</taxon>
        <taxon>Legionellaceae</taxon>
        <taxon>Legionella</taxon>
    </lineage>
</organism>
<evidence type="ECO:0000313" key="7">
    <source>
        <dbReference type="Proteomes" id="UP000054908"/>
    </source>
</evidence>
<evidence type="ECO:0000259" key="5">
    <source>
        <dbReference type="PROSITE" id="PS51898"/>
    </source>
</evidence>
<dbReference type="SUPFAM" id="SSF56349">
    <property type="entry name" value="DNA breaking-rejoining enzymes"/>
    <property type="match status" value="1"/>
</dbReference>
<reference evidence="6 7" key="1">
    <citation type="submission" date="2015-11" db="EMBL/GenBank/DDBJ databases">
        <title>Genomic analysis of 38 Legionella species identifies large and diverse effector repertoires.</title>
        <authorList>
            <person name="Burstein D."/>
            <person name="Amaro F."/>
            <person name="Zusman T."/>
            <person name="Lifshitz Z."/>
            <person name="Cohen O."/>
            <person name="Gilbert J.A."/>
            <person name="Pupko T."/>
            <person name="Shuman H.A."/>
            <person name="Segal G."/>
        </authorList>
    </citation>
    <scope>NUCLEOTIDE SEQUENCE [LARGE SCALE GENOMIC DNA]</scope>
    <source>
        <strain evidence="6 7">PX-1-G2-E2</strain>
    </source>
</reference>
<dbReference type="GO" id="GO:0015074">
    <property type="term" value="P:DNA integration"/>
    <property type="evidence" value="ECO:0007669"/>
    <property type="project" value="UniProtKB-KW"/>
</dbReference>
<gene>
    <name evidence="6" type="ORF">Lmac_0860</name>
</gene>
<dbReference type="InterPro" id="IPR013762">
    <property type="entry name" value="Integrase-like_cat_sf"/>
</dbReference>
<keyword evidence="7" id="KW-1185">Reference proteome</keyword>
<accession>A0A0W0WBE4</accession>
<dbReference type="STRING" id="466.Lmac_0860"/>
<dbReference type="PANTHER" id="PTHR30349:SF77">
    <property type="entry name" value="TYROSINE RECOMBINASE XERC"/>
    <property type="match status" value="1"/>
</dbReference>
<dbReference type="InterPro" id="IPR011010">
    <property type="entry name" value="DNA_brk_join_enz"/>
</dbReference>
<comment type="subcellular location">
    <subcellularLocation>
        <location evidence="1">Cytoplasm</location>
    </subcellularLocation>
</comment>
<sequence length="405" mass="47222">MLPLFDNINYLSTNARNVVLPDHANLDDFTYALSFLRCYTESIGTFNSYRREVERLLQWCAHKQTSLIELTRDDIDQFVKFCQHPPIGWIGLKKVIRFTSKNGIRTPNPDWKPFVVTLPKAQVHAMRLEGNMPKASDYKMSQGSLQETFAILSTFFNFLISERYITSNPISLIRQKSKYFRKHQHVRQNRRLTTMQWQTILDSIDLIDGKSDTWKERTRFMLSLFFGLYLRISEVTASERWIPSMNHFTKDTEGNWWFTTVGKGNKERQIAVSEAVLASLTRWRTFLKLSPLPTPADTRPLIPKLRDYGAVTATEVVRRILQTCFNKASEILAVSHPDESDGLREVTVHWLRHTAISEDVKRRPLNHVRDDAGHESINTTNRYINTLHRERHKTARDKPIMPSND</sequence>
<dbReference type="GO" id="GO:0005737">
    <property type="term" value="C:cytoplasm"/>
    <property type="evidence" value="ECO:0007669"/>
    <property type="project" value="UniProtKB-SubCell"/>
</dbReference>
<dbReference type="CDD" id="cd00397">
    <property type="entry name" value="DNA_BRE_C"/>
    <property type="match status" value="1"/>
</dbReference>
<dbReference type="AlphaFoldDB" id="A0A0W0WBE4"/>
<dbReference type="PROSITE" id="PS51898">
    <property type="entry name" value="TYR_RECOMBINASE"/>
    <property type="match status" value="1"/>
</dbReference>
<comment type="caution">
    <text evidence="6">The sequence shown here is derived from an EMBL/GenBank/DDBJ whole genome shotgun (WGS) entry which is preliminary data.</text>
</comment>
<name>A0A0W0WBE4_9GAMM</name>
<dbReference type="PANTHER" id="PTHR30349">
    <property type="entry name" value="PHAGE INTEGRASE-RELATED"/>
    <property type="match status" value="1"/>
</dbReference>
<dbReference type="Gene3D" id="1.10.443.10">
    <property type="entry name" value="Intergrase catalytic core"/>
    <property type="match status" value="1"/>
</dbReference>
<evidence type="ECO:0000256" key="2">
    <source>
        <dbReference type="ARBA" id="ARBA00022908"/>
    </source>
</evidence>
<dbReference type="Pfam" id="PF00589">
    <property type="entry name" value="Phage_integrase"/>
    <property type="match status" value="1"/>
</dbReference>
<dbReference type="Proteomes" id="UP000054908">
    <property type="component" value="Unassembled WGS sequence"/>
</dbReference>
<dbReference type="EMBL" id="LNYL01000022">
    <property type="protein sequence ID" value="KTD29685.1"/>
    <property type="molecule type" value="Genomic_DNA"/>
</dbReference>
<proteinExistence type="predicted"/>
<dbReference type="InterPro" id="IPR010998">
    <property type="entry name" value="Integrase_recombinase_N"/>
</dbReference>
<protein>
    <submittedName>
        <fullName evidence="6">Site specific recombinase, phage integrase family</fullName>
    </submittedName>
</protein>
<feature type="domain" description="Tyr recombinase" evidence="5">
    <location>
        <begin position="187"/>
        <end position="397"/>
    </location>
</feature>
<evidence type="ECO:0000256" key="1">
    <source>
        <dbReference type="ARBA" id="ARBA00004496"/>
    </source>
</evidence>
<dbReference type="GO" id="GO:0006310">
    <property type="term" value="P:DNA recombination"/>
    <property type="evidence" value="ECO:0007669"/>
    <property type="project" value="UniProtKB-KW"/>
</dbReference>
<dbReference type="GO" id="GO:0003677">
    <property type="term" value="F:DNA binding"/>
    <property type="evidence" value="ECO:0007669"/>
    <property type="project" value="UniProtKB-KW"/>
</dbReference>
<dbReference type="OrthoDB" id="8610787at2"/>
<keyword evidence="2" id="KW-0229">DNA integration</keyword>
<evidence type="ECO:0000313" key="6">
    <source>
        <dbReference type="EMBL" id="KTD29685.1"/>
    </source>
</evidence>
<dbReference type="InterPro" id="IPR002104">
    <property type="entry name" value="Integrase_catalytic"/>
</dbReference>
<evidence type="ECO:0000256" key="3">
    <source>
        <dbReference type="ARBA" id="ARBA00023125"/>
    </source>
</evidence>
<dbReference type="PATRIC" id="fig|466.6.peg.918"/>
<dbReference type="InterPro" id="IPR050090">
    <property type="entry name" value="Tyrosine_recombinase_XerCD"/>
</dbReference>
<keyword evidence="4" id="KW-0233">DNA recombination</keyword>